<sequence>MESASRTARARLAALTRHRGDDDPDVVQARADYTRRFTGEQLRRLLGPQTPEDRARLVALVLEDEGAATT</sequence>
<proteinExistence type="predicted"/>
<comment type="caution">
    <text evidence="1">The sequence shown here is derived from an EMBL/GenBank/DDBJ whole genome shotgun (WGS) entry which is preliminary data.</text>
</comment>
<protein>
    <submittedName>
        <fullName evidence="1">Uncharacterized protein</fullName>
    </submittedName>
</protein>
<dbReference type="EMBL" id="BMTX01000050">
    <property type="protein sequence ID" value="GGS78271.1"/>
    <property type="molecule type" value="Genomic_DNA"/>
</dbReference>
<gene>
    <name evidence="1" type="ORF">GCM10010285_65490</name>
</gene>
<dbReference type="Proteomes" id="UP000597853">
    <property type="component" value="Unassembled WGS sequence"/>
</dbReference>
<keyword evidence="2" id="KW-1185">Reference proteome</keyword>
<organism evidence="1 2">
    <name type="scientific">Streptomyces pseudogriseolus</name>
    <name type="common">Streptomyces gancidicus</name>
    <name type="synonym">Streptomyces rubiginosus</name>
    <dbReference type="NCBI Taxonomy" id="36817"/>
    <lineage>
        <taxon>Bacteria</taxon>
        <taxon>Bacillati</taxon>
        <taxon>Actinomycetota</taxon>
        <taxon>Actinomycetes</taxon>
        <taxon>Kitasatosporales</taxon>
        <taxon>Streptomycetaceae</taxon>
        <taxon>Streptomyces</taxon>
        <taxon>Streptomyces pseudogriseolus group</taxon>
    </lineage>
</organism>
<evidence type="ECO:0000313" key="2">
    <source>
        <dbReference type="Proteomes" id="UP000597853"/>
    </source>
</evidence>
<evidence type="ECO:0000313" key="1">
    <source>
        <dbReference type="EMBL" id="GGS78271.1"/>
    </source>
</evidence>
<reference evidence="2" key="1">
    <citation type="journal article" date="2019" name="Int. J. Syst. Evol. Microbiol.">
        <title>The Global Catalogue of Microorganisms (GCM) 10K type strain sequencing project: providing services to taxonomists for standard genome sequencing and annotation.</title>
        <authorList>
            <consortium name="The Broad Institute Genomics Platform"/>
            <consortium name="The Broad Institute Genome Sequencing Center for Infectious Disease"/>
            <person name="Wu L."/>
            <person name="Ma J."/>
        </authorList>
    </citation>
    <scope>NUCLEOTIDE SEQUENCE [LARGE SCALE GENOMIC DNA]</scope>
    <source>
        <strain evidence="2">JCM 4416</strain>
    </source>
</reference>
<accession>A0ABQ2TPV3</accession>
<name>A0ABQ2TPV3_STREZ</name>